<name>A0ABP6TXF5_9ACTN</name>
<reference evidence="2" key="1">
    <citation type="journal article" date="2019" name="Int. J. Syst. Evol. Microbiol.">
        <title>The Global Catalogue of Microorganisms (GCM) 10K type strain sequencing project: providing services to taxonomists for standard genome sequencing and annotation.</title>
        <authorList>
            <consortium name="The Broad Institute Genomics Platform"/>
            <consortium name="The Broad Institute Genome Sequencing Center for Infectious Disease"/>
            <person name="Wu L."/>
            <person name="Ma J."/>
        </authorList>
    </citation>
    <scope>NUCLEOTIDE SEQUENCE [LARGE SCALE GENOMIC DNA]</scope>
    <source>
        <strain evidence="2">JCM 4816</strain>
    </source>
</reference>
<dbReference type="EMBL" id="BAAAXF010000051">
    <property type="protein sequence ID" value="GAA3500032.1"/>
    <property type="molecule type" value="Genomic_DNA"/>
</dbReference>
<protein>
    <submittedName>
        <fullName evidence="1">Uncharacterized protein</fullName>
    </submittedName>
</protein>
<sequence>MPSIGRAAPAEWPVVCTRTAMPVARPYRTAARTSDTDRAVSAAAGRAGAARLKTAQASS</sequence>
<dbReference type="Proteomes" id="UP001501455">
    <property type="component" value="Unassembled WGS sequence"/>
</dbReference>
<evidence type="ECO:0000313" key="1">
    <source>
        <dbReference type="EMBL" id="GAA3500032.1"/>
    </source>
</evidence>
<gene>
    <name evidence="1" type="ORF">GCM10019016_071370</name>
</gene>
<proteinExistence type="predicted"/>
<comment type="caution">
    <text evidence="1">The sequence shown here is derived from an EMBL/GenBank/DDBJ whole genome shotgun (WGS) entry which is preliminary data.</text>
</comment>
<keyword evidence="2" id="KW-1185">Reference proteome</keyword>
<accession>A0ABP6TXF5</accession>
<organism evidence="1 2">
    <name type="scientific">Streptomyces prasinosporus</name>
    <dbReference type="NCBI Taxonomy" id="68256"/>
    <lineage>
        <taxon>Bacteria</taxon>
        <taxon>Bacillati</taxon>
        <taxon>Actinomycetota</taxon>
        <taxon>Actinomycetes</taxon>
        <taxon>Kitasatosporales</taxon>
        <taxon>Streptomycetaceae</taxon>
        <taxon>Streptomyces</taxon>
        <taxon>Streptomyces albogriseolus group</taxon>
    </lineage>
</organism>
<evidence type="ECO:0000313" key="2">
    <source>
        <dbReference type="Proteomes" id="UP001501455"/>
    </source>
</evidence>